<evidence type="ECO:0000313" key="1">
    <source>
        <dbReference type="EMBL" id="EST47773.1"/>
    </source>
</evidence>
<protein>
    <submittedName>
        <fullName evidence="1">Uncharacterized protein</fullName>
    </submittedName>
</protein>
<accession>V6LU53</accession>
<evidence type="ECO:0000313" key="2">
    <source>
        <dbReference type="EMBL" id="KAH0572151.1"/>
    </source>
</evidence>
<reference evidence="1 2" key="1">
    <citation type="journal article" date="2014" name="PLoS Genet.">
        <title>The Genome of Spironucleus salmonicida Highlights a Fish Pathogen Adapted to Fluctuating Environments.</title>
        <authorList>
            <person name="Xu F."/>
            <person name="Jerlstrom-Hultqvist J."/>
            <person name="Einarsson E."/>
            <person name="Astvaldsson A."/>
            <person name="Svard S.G."/>
            <person name="Andersson J.O."/>
        </authorList>
    </citation>
    <scope>NUCLEOTIDE SEQUENCE</scope>
    <source>
        <strain evidence="2">ATCC 50377</strain>
    </source>
</reference>
<sequence length="219" mass="25583">MFSIIKNKGLLFPAQNNIKNSKKSKNILKQINIVQTSVQTSACQSVLNFQIQQLIDIDKEIVQLENTTLHLLEDPIQKQKLTSLKQSLFVPQQQMNLLQQKQPFVSSKDMTINIKDIIISMYLPPIEQKSNIIDEYEELNRTGKYCQAKKLSISILQDFIIKNFQIQKYQIKTHTQADKLFKPIKHKQNSILMSVDQITTNVETELFKDKMRKIIRTQY</sequence>
<proteinExistence type="predicted"/>
<dbReference type="VEuPathDB" id="GiardiaDB:SS50377_26360"/>
<dbReference type="Proteomes" id="UP000018208">
    <property type="component" value="Unassembled WGS sequence"/>
</dbReference>
<dbReference type="EMBL" id="AUWU02000006">
    <property type="protein sequence ID" value="KAH0572151.1"/>
    <property type="molecule type" value="Genomic_DNA"/>
</dbReference>
<organism evidence="1">
    <name type="scientific">Spironucleus salmonicida</name>
    <dbReference type="NCBI Taxonomy" id="348837"/>
    <lineage>
        <taxon>Eukaryota</taxon>
        <taxon>Metamonada</taxon>
        <taxon>Diplomonadida</taxon>
        <taxon>Hexamitidae</taxon>
        <taxon>Hexamitinae</taxon>
        <taxon>Spironucleus</taxon>
    </lineage>
</organism>
<name>V6LU53_9EUKA</name>
<reference evidence="2" key="2">
    <citation type="submission" date="2020-12" db="EMBL/GenBank/DDBJ databases">
        <title>New Spironucleus salmonicida genome in near-complete chromosomes.</title>
        <authorList>
            <person name="Xu F."/>
            <person name="Kurt Z."/>
            <person name="Jimenez-Gonzalez A."/>
            <person name="Astvaldsson A."/>
            <person name="Andersson J.O."/>
            <person name="Svard S.G."/>
        </authorList>
    </citation>
    <scope>NUCLEOTIDE SEQUENCE</scope>
    <source>
        <strain evidence="2">ATCC 50377</strain>
    </source>
</reference>
<evidence type="ECO:0000313" key="3">
    <source>
        <dbReference type="Proteomes" id="UP000018208"/>
    </source>
</evidence>
<dbReference type="AlphaFoldDB" id="V6LU53"/>
<gene>
    <name evidence="1" type="ORF">SS50377_12172</name>
    <name evidence="2" type="ORF">SS50377_26360</name>
</gene>
<keyword evidence="3" id="KW-1185">Reference proteome</keyword>
<dbReference type="EMBL" id="KI546035">
    <property type="protein sequence ID" value="EST47773.1"/>
    <property type="molecule type" value="Genomic_DNA"/>
</dbReference>